<dbReference type="InterPro" id="IPR009937">
    <property type="entry name" value="Phage_holin_3_6"/>
</dbReference>
<feature type="transmembrane region" description="Helical" evidence="2">
    <location>
        <begin position="105"/>
        <end position="122"/>
    </location>
</feature>
<proteinExistence type="predicted"/>
<sequence length="134" mass="13401">MVVRRRRTIPSDGRQEKAMRAQGDETPAAGGAGDAAARPAQDTGELARKEIGAVRDEIMTALKRLGAGGLLLAGAGTCGVLALAAAHTTLLRSLGPVLPESTASAVRSGAYGAGALGLTMAARGRTRAAARAAV</sequence>
<dbReference type="Pfam" id="PF07332">
    <property type="entry name" value="Phage_holin_3_6"/>
    <property type="match status" value="1"/>
</dbReference>
<feature type="compositionally biased region" description="Basic and acidic residues" evidence="1">
    <location>
        <begin position="13"/>
        <end position="23"/>
    </location>
</feature>
<keyword evidence="2" id="KW-1133">Transmembrane helix</keyword>
<name>A0ABN4GWX7_9ACTN</name>
<evidence type="ECO:0008006" key="5">
    <source>
        <dbReference type="Google" id="ProtNLM"/>
    </source>
</evidence>
<evidence type="ECO:0000313" key="4">
    <source>
        <dbReference type="Proteomes" id="UP000035366"/>
    </source>
</evidence>
<keyword evidence="4" id="KW-1185">Reference proteome</keyword>
<evidence type="ECO:0000256" key="1">
    <source>
        <dbReference type="SAM" id="MobiDB-lite"/>
    </source>
</evidence>
<feature type="region of interest" description="Disordered" evidence="1">
    <location>
        <begin position="1"/>
        <end position="44"/>
    </location>
</feature>
<dbReference type="Proteomes" id="UP000035366">
    <property type="component" value="Chromosome"/>
</dbReference>
<reference evidence="3 4" key="1">
    <citation type="journal article" date="2015" name="ISME J.">
        <title>Draft Genome Sequence of Streptomyces incarnatus NRRL8089, which Produces the Nucleoside Antibiotic Sinefungin.</title>
        <authorList>
            <person name="Oshima K."/>
            <person name="Hattori M."/>
            <person name="Shimizu H."/>
            <person name="Fukuda K."/>
            <person name="Nemoto M."/>
            <person name="Inagaki K."/>
            <person name="Tamura T."/>
        </authorList>
    </citation>
    <scope>NUCLEOTIDE SEQUENCE [LARGE SCALE GENOMIC DNA]</scope>
    <source>
        <strain evidence="3 4">NRRL 8089</strain>
    </source>
</reference>
<dbReference type="EMBL" id="CP011497">
    <property type="protein sequence ID" value="AKJ15241.1"/>
    <property type="molecule type" value="Genomic_DNA"/>
</dbReference>
<feature type="transmembrane region" description="Helical" evidence="2">
    <location>
        <begin position="65"/>
        <end position="85"/>
    </location>
</feature>
<organism evidence="3 4">
    <name type="scientific">Streptomyces incarnatus</name>
    <dbReference type="NCBI Taxonomy" id="665007"/>
    <lineage>
        <taxon>Bacteria</taxon>
        <taxon>Bacillati</taxon>
        <taxon>Actinomycetota</taxon>
        <taxon>Actinomycetes</taxon>
        <taxon>Kitasatosporales</taxon>
        <taxon>Streptomycetaceae</taxon>
        <taxon>Streptomyces</taxon>
    </lineage>
</organism>
<keyword evidence="2" id="KW-0812">Transmembrane</keyword>
<protein>
    <recommendedName>
        <fullName evidence="5">Superfamily III holin-X</fullName>
    </recommendedName>
</protein>
<keyword evidence="2" id="KW-0472">Membrane</keyword>
<evidence type="ECO:0000256" key="2">
    <source>
        <dbReference type="SAM" id="Phobius"/>
    </source>
</evidence>
<evidence type="ECO:0000313" key="3">
    <source>
        <dbReference type="EMBL" id="AKJ15241.1"/>
    </source>
</evidence>
<gene>
    <name evidence="3" type="ORF">ABB07_35845</name>
</gene>
<accession>A0ABN4GWX7</accession>